<keyword evidence="2" id="KW-0479">Metal-binding</keyword>
<dbReference type="Pfam" id="PF02630">
    <property type="entry name" value="SCO1-SenC"/>
    <property type="match status" value="1"/>
</dbReference>
<keyword evidence="6" id="KW-1185">Reference proteome</keyword>
<organism evidence="5 6">
    <name type="scientific">Hydrogenophaga aromaticivorans</name>
    <dbReference type="NCBI Taxonomy" id="2610898"/>
    <lineage>
        <taxon>Bacteria</taxon>
        <taxon>Pseudomonadati</taxon>
        <taxon>Pseudomonadota</taxon>
        <taxon>Betaproteobacteria</taxon>
        <taxon>Burkholderiales</taxon>
        <taxon>Comamonadaceae</taxon>
        <taxon>Hydrogenophaga</taxon>
    </lineage>
</organism>
<feature type="binding site" evidence="2">
    <location>
        <position position="73"/>
    </location>
    <ligand>
        <name>Cu cation</name>
        <dbReference type="ChEBI" id="CHEBI:23378"/>
    </ligand>
</feature>
<feature type="disulfide bond" description="Redox-active" evidence="3">
    <location>
        <begin position="73"/>
        <end position="77"/>
    </location>
</feature>
<reference evidence="5 6" key="1">
    <citation type="submission" date="2019-09" db="EMBL/GenBank/DDBJ databases">
        <title>Hydrogenophaga aromatica sp. nov., isolated from a para-xylene-degrading enrichment culture.</title>
        <authorList>
            <person name="Tancsics A."/>
            <person name="Banerjee S."/>
        </authorList>
    </citation>
    <scope>NUCLEOTIDE SEQUENCE [LARGE SCALE GENOMIC DNA]</scope>
    <source>
        <strain evidence="5 6">D2P1</strain>
    </source>
</reference>
<protein>
    <submittedName>
        <fullName evidence="5">SCO family protein</fullName>
    </submittedName>
</protein>
<comment type="caution">
    <text evidence="5">The sequence shown here is derived from an EMBL/GenBank/DDBJ whole genome shotgun (WGS) entry which is preliminary data.</text>
</comment>
<dbReference type="RefSeq" id="WP_177133046.1">
    <property type="nucleotide sequence ID" value="NZ_VYGV01000003.1"/>
</dbReference>
<dbReference type="SUPFAM" id="SSF52833">
    <property type="entry name" value="Thioredoxin-like"/>
    <property type="match status" value="1"/>
</dbReference>
<feature type="binding site" evidence="2">
    <location>
        <position position="77"/>
    </location>
    <ligand>
        <name>Cu cation</name>
        <dbReference type="ChEBI" id="CHEBI:23378"/>
    </ligand>
</feature>
<dbReference type="GO" id="GO:0046872">
    <property type="term" value="F:metal ion binding"/>
    <property type="evidence" value="ECO:0007669"/>
    <property type="project" value="UniProtKB-KW"/>
</dbReference>
<dbReference type="AlphaFoldDB" id="A0A7Y8GSQ6"/>
<evidence type="ECO:0000256" key="2">
    <source>
        <dbReference type="PIRSR" id="PIRSR603782-1"/>
    </source>
</evidence>
<dbReference type="PANTHER" id="PTHR12151:SF5">
    <property type="entry name" value="AT19154P"/>
    <property type="match status" value="1"/>
</dbReference>
<evidence type="ECO:0000256" key="1">
    <source>
        <dbReference type="ARBA" id="ARBA00010996"/>
    </source>
</evidence>
<accession>A0A7Y8GSQ6</accession>
<evidence type="ECO:0000313" key="5">
    <source>
        <dbReference type="EMBL" id="NWF44165.1"/>
    </source>
</evidence>
<feature type="chain" id="PRO_5030721598" evidence="4">
    <location>
        <begin position="24"/>
        <end position="196"/>
    </location>
</feature>
<keyword evidence="2" id="KW-0186">Copper</keyword>
<comment type="similarity">
    <text evidence="1">Belongs to the SCO1/2 family.</text>
</comment>
<proteinExistence type="inferred from homology"/>
<dbReference type="PANTHER" id="PTHR12151">
    <property type="entry name" value="ELECTRON TRANSPORT PROTIN SCO1/SENC FAMILY MEMBER"/>
    <property type="match status" value="1"/>
</dbReference>
<feature type="signal peptide" evidence="4">
    <location>
        <begin position="1"/>
        <end position="23"/>
    </location>
</feature>
<evidence type="ECO:0000313" key="6">
    <source>
        <dbReference type="Proteomes" id="UP000545507"/>
    </source>
</evidence>
<sequence>MNSKRNLLRLAGGAALMPLVAQARSVRPSAQRSPLADYFPNVVLETHDGRKVRFYDDLIKGKVVAINMMYSICTGVCPTGTANLKQVQQALGQRLGKDVFMYSITLRPEFDNGAALRDYIKHYDIQPGWTFLTGKPQDVDLVRRKLGFVGDTEAIDADINQHTGMVRIGNERLERWTMAPALGSHRQILRTILELT</sequence>
<dbReference type="Proteomes" id="UP000545507">
    <property type="component" value="Unassembled WGS sequence"/>
</dbReference>
<evidence type="ECO:0000256" key="4">
    <source>
        <dbReference type="SAM" id="SignalP"/>
    </source>
</evidence>
<keyword evidence="4" id="KW-0732">Signal</keyword>
<name>A0A7Y8GSQ6_9BURK</name>
<dbReference type="Gene3D" id="3.40.30.10">
    <property type="entry name" value="Glutaredoxin"/>
    <property type="match status" value="1"/>
</dbReference>
<dbReference type="InterPro" id="IPR036249">
    <property type="entry name" value="Thioredoxin-like_sf"/>
</dbReference>
<keyword evidence="3" id="KW-1015">Disulfide bond</keyword>
<dbReference type="InterPro" id="IPR003782">
    <property type="entry name" value="SCO1/SenC"/>
</dbReference>
<dbReference type="CDD" id="cd02968">
    <property type="entry name" value="SCO"/>
    <property type="match status" value="1"/>
</dbReference>
<evidence type="ECO:0000256" key="3">
    <source>
        <dbReference type="PIRSR" id="PIRSR603782-2"/>
    </source>
</evidence>
<dbReference type="EMBL" id="VYGV01000003">
    <property type="protein sequence ID" value="NWF44165.1"/>
    <property type="molecule type" value="Genomic_DNA"/>
</dbReference>
<gene>
    <name evidence="5" type="ORF">F3K02_02700</name>
</gene>